<protein>
    <submittedName>
        <fullName evidence="5">DNA segregation ATPase FtsK/SpoIIIE, S-DNA-T family</fullName>
    </submittedName>
</protein>
<name>A0A9W4E9F3_9ACTN</name>
<dbReference type="InterPro" id="IPR027417">
    <property type="entry name" value="P-loop_NTPase"/>
</dbReference>
<evidence type="ECO:0000313" key="5">
    <source>
        <dbReference type="EMBL" id="CAG6396253.1"/>
    </source>
</evidence>
<reference evidence="5" key="1">
    <citation type="submission" date="2021-05" db="EMBL/GenBank/DDBJ databases">
        <authorList>
            <person name="Arsene-Ploetze F."/>
        </authorList>
    </citation>
    <scope>NUCLEOTIDE SEQUENCE</scope>
    <source>
        <strain evidence="5">DSM 42138</strain>
    </source>
</reference>
<keyword evidence="2 3" id="KW-0067">ATP-binding</keyword>
<evidence type="ECO:0000259" key="4">
    <source>
        <dbReference type="PROSITE" id="PS50901"/>
    </source>
</evidence>
<dbReference type="Proteomes" id="UP001152519">
    <property type="component" value="Unassembled WGS sequence"/>
</dbReference>
<evidence type="ECO:0000256" key="3">
    <source>
        <dbReference type="PROSITE-ProRule" id="PRU00289"/>
    </source>
</evidence>
<keyword evidence="6" id="KW-1185">Reference proteome</keyword>
<feature type="domain" description="FtsK" evidence="4">
    <location>
        <begin position="591"/>
        <end position="783"/>
    </location>
</feature>
<dbReference type="PROSITE" id="PS50901">
    <property type="entry name" value="FTSK"/>
    <property type="match status" value="2"/>
</dbReference>
<gene>
    <name evidence="5" type="ORF">SCOCK_40173</name>
</gene>
<dbReference type="Gene3D" id="3.40.50.300">
    <property type="entry name" value="P-loop containing nucleotide triphosphate hydrolases"/>
    <property type="match status" value="3"/>
</dbReference>
<dbReference type="PANTHER" id="PTHR22683">
    <property type="entry name" value="SPORULATION PROTEIN RELATED"/>
    <property type="match status" value="1"/>
</dbReference>
<evidence type="ECO:0000256" key="1">
    <source>
        <dbReference type="ARBA" id="ARBA00022741"/>
    </source>
</evidence>
<accession>A0A9W4E9F3</accession>
<dbReference type="InterPro" id="IPR050206">
    <property type="entry name" value="FtsK/SpoIIIE/SftA"/>
</dbReference>
<dbReference type="GO" id="GO:0003677">
    <property type="term" value="F:DNA binding"/>
    <property type="evidence" value="ECO:0007669"/>
    <property type="project" value="InterPro"/>
</dbReference>
<keyword evidence="1 3" id="KW-0547">Nucleotide-binding</keyword>
<dbReference type="SMART" id="SM00382">
    <property type="entry name" value="AAA"/>
    <property type="match status" value="2"/>
</dbReference>
<feature type="binding site" evidence="3">
    <location>
        <begin position="940"/>
        <end position="947"/>
    </location>
    <ligand>
        <name>ATP</name>
        <dbReference type="ChEBI" id="CHEBI:30616"/>
    </ligand>
</feature>
<evidence type="ECO:0000256" key="2">
    <source>
        <dbReference type="ARBA" id="ARBA00022840"/>
    </source>
</evidence>
<dbReference type="SUPFAM" id="SSF52540">
    <property type="entry name" value="P-loop containing nucleoside triphosphate hydrolases"/>
    <property type="match status" value="3"/>
</dbReference>
<feature type="domain" description="FtsK" evidence="4">
    <location>
        <begin position="923"/>
        <end position="1120"/>
    </location>
</feature>
<organism evidence="5 6">
    <name type="scientific">Actinacidiphila cocklensis</name>
    <dbReference type="NCBI Taxonomy" id="887465"/>
    <lineage>
        <taxon>Bacteria</taxon>
        <taxon>Bacillati</taxon>
        <taxon>Actinomycetota</taxon>
        <taxon>Actinomycetes</taxon>
        <taxon>Kitasatosporales</taxon>
        <taxon>Streptomycetaceae</taxon>
        <taxon>Actinacidiphila</taxon>
    </lineage>
</organism>
<sequence length="1513" mass="161285">MRRLLTVVTPGGAEYDIELTAPESASIAQLAESLRQVWGEPRRDAGEPAPVPALYVAGGALPPLTPLGESPLRDGVRVGLGVSLAEPEPWGIAQLRLVAGEGAGSVRELDGIPQNRLLDEELLTGLRDVAPHAFSGGDWQFALDGRRAARGESWGPAAMLTAGGMYLRWRMRRDAEPAELPPGDGGTLLFARPPRFTPEPLPIGFDYVPPVRWWHGSEAPRERERNVLSLRGARYATRIAATVPSAWWGQQVAETARAGKLMLGVAGELARAYPEPADVREIAVLRADRLWERRRWDPDFLALRCGLRTTFLDQGTPIELGENSCPAVVSLPRHGVIGVVGAGDRPRRLAGWLALQTAVHHGPEDVVLRVLTDTAGAADWRWLRWLPHSSSALDDRAAPRVYADPTSVAQQIGVLLQLLAGRRSSAAAARAAAPEAPGTGGAAADGWQGPAVVLVLDGIRRLRALPGVARLLQEGPEVGMYVVCLGEEARHLPSGCGWLLDTSVAGGPQVVEDGLPYPLVPDLPYKDWFEVPARALAPLRDADTVRRALDLADRPLAELLGLESAKDPEPIVARWSAVPRSTTAVVGQADGLPFELDLRRHGPHALVAGAAGSGRVEFLCGWVASLAVANRPDEMLFVLVDYKGGTAFDPVAGLPHVTSLIADLDTRQAERILGRLQAALRSRENQLGTYKARDIEDYHDMRDRGRELPPLPRLVFVIAEYSVLARELPELIVGLVNVAQRGRSLGVHLVLSTQRKVGALPPDIQAVTNLRIALRVGSAEESATVIDAPDAAAIPPSSPGRAFVRTGADELQEFQAAMPVELGPRRTSDLVISVRDLDHPGPPYTSTAGPPSGGGAVRTDLGLLVSAVRTAARLAEVPAVPGPLPEQLPLVVTLSELPAQEGAVGDPAPVAYGVLEFADEPGRQPALFDLAASGPLAAVGAPRSGKSQFLRTLAAALAVRHGAADVHLFGIDCGNGALQAISRLPHCGAVVTRGRPDHMARLVSRLTAALYSRQQLFAEGGFGDIAAQRQAVPEERRLPYLVLLLDGWEAFADCAQQDGGRMRDDLGLLMGEGAGAGIQVVVTGEEPASFTQPGTPSSSLLVLDQRNRATYRDLGVEPPHGRLEPGRAFRAFTPVELQIALLDGEPTSRGQGDALDRLAAELRTRDAHVPHPRRPFTIDDAPRAAESFHVGPGKGRPVGREDVLAWLRDRHATGASAALLGPRRAGKTWVLEELSRRLAAESGQREVHRLVVPPSATPVDDPDVLAGLLDRAVRDAASPAEALLDKAATASGGGPAYLLDEVGRLTGYGPAAVSWLRDLGQAGAWLLYTGTEKDWRTVVRWALTAPGSSFGNDVNARLLGPLERDAALDFLSGTAANLGVALGRDTTAAGIVDAVGSWPFYLQVAGDAVVRAVQGNDLSALSGRDGLRALIERRLLDEWTLHFQSRWAEIGPAGRAALLAAPGAMPLDATPAQREDLREVGLLRPGEEWLADPPLLDWITRNEVSLRDGELSA</sequence>
<comment type="caution">
    <text evidence="5">The sequence shown here is derived from an EMBL/GenBank/DDBJ whole genome shotgun (WGS) entry which is preliminary data.</text>
</comment>
<proteinExistence type="predicted"/>
<evidence type="ECO:0000313" key="6">
    <source>
        <dbReference type="Proteomes" id="UP001152519"/>
    </source>
</evidence>
<dbReference type="InterPro" id="IPR003593">
    <property type="entry name" value="AAA+_ATPase"/>
</dbReference>
<dbReference type="PANTHER" id="PTHR22683:SF1">
    <property type="entry name" value="TYPE VII SECRETION SYSTEM PROTEIN ESSC"/>
    <property type="match status" value="1"/>
</dbReference>
<dbReference type="InterPro" id="IPR002543">
    <property type="entry name" value="FtsK_dom"/>
</dbReference>
<feature type="binding site" evidence="3">
    <location>
        <begin position="609"/>
        <end position="616"/>
    </location>
    <ligand>
        <name>ATP</name>
        <dbReference type="ChEBI" id="CHEBI:30616"/>
    </ligand>
</feature>
<dbReference type="EMBL" id="CAJSLV010000070">
    <property type="protein sequence ID" value="CAG6396253.1"/>
    <property type="molecule type" value="Genomic_DNA"/>
</dbReference>
<dbReference type="Pfam" id="PF01580">
    <property type="entry name" value="FtsK_SpoIIIE"/>
    <property type="match status" value="2"/>
</dbReference>
<dbReference type="RefSeq" id="WP_251494268.1">
    <property type="nucleotide sequence ID" value="NZ_CAJSLV010000070.1"/>
</dbReference>
<dbReference type="GO" id="GO:0005524">
    <property type="term" value="F:ATP binding"/>
    <property type="evidence" value="ECO:0007669"/>
    <property type="project" value="UniProtKB-UniRule"/>
</dbReference>